<protein>
    <recommendedName>
        <fullName evidence="3">Glycosyl hydrolase</fullName>
    </recommendedName>
</protein>
<dbReference type="RefSeq" id="WP_086964923.1">
    <property type="nucleotide sequence ID" value="NZ_CP021376.1"/>
</dbReference>
<organism evidence="1 2">
    <name type="scientific">Oceanisphaera avium</name>
    <dbReference type="NCBI Taxonomy" id="1903694"/>
    <lineage>
        <taxon>Bacteria</taxon>
        <taxon>Pseudomonadati</taxon>
        <taxon>Pseudomonadota</taxon>
        <taxon>Gammaproteobacteria</taxon>
        <taxon>Aeromonadales</taxon>
        <taxon>Aeromonadaceae</taxon>
        <taxon>Oceanisphaera</taxon>
    </lineage>
</organism>
<dbReference type="OrthoDB" id="6949258at2"/>
<name>A0A1Y0D199_9GAMM</name>
<reference evidence="2" key="1">
    <citation type="submission" date="2017-05" db="EMBL/GenBank/DDBJ databases">
        <authorList>
            <person name="Sung H."/>
        </authorList>
    </citation>
    <scope>NUCLEOTIDE SEQUENCE [LARGE SCALE GENOMIC DNA]</scope>
    <source>
        <strain evidence="2">AMac2203</strain>
    </source>
</reference>
<dbReference type="InterPro" id="IPR017853">
    <property type="entry name" value="GH"/>
</dbReference>
<proteinExistence type="predicted"/>
<accession>A0A1Y0D199</accession>
<dbReference type="KEGG" id="ocm:CBP12_12570"/>
<gene>
    <name evidence="1" type="ORF">CBP12_12570</name>
</gene>
<dbReference type="Gene3D" id="3.20.20.80">
    <property type="entry name" value="Glycosidases"/>
    <property type="match status" value="1"/>
</dbReference>
<sequence length="725" mass="79978">MYLDVYLDGSQAIENFVAAGAGKKEAVGNLTITGAVSQSAFDKLYHRILSVEGTVSFLNLTKEMASPVTGVGSFFKNITCNGGIKFINAPAITWPDHFNRGQDGHGNPMPDNMTHIKGDFVFDRCNMAFSGNDGWYKRLFFSGIKRVDGDFIITNFHQILNETSGMALEYVGGNFEISFPVGHGRDRSYEFGFLNLKEVGGNIYVDGFSTENKTKWQSLTFLASIEKIGGSVKIINLPHVNISGKGKHPYGWCYVRYLIDKGIIDYPKQTVEIGNQPGMKLSNLGGCSDGVHPDNPPKPLPGPIDFTKTRALSANKFLASIGVNSAIYRRGEDIDNTIACCKYLGARWIRVAGAANSASTIDKIKKLYDHAKVKVSFGLGSGGTDINGVISGSATVADFGALLAIEGCNEPNNWDVTYNGEQGGKSHSWLPVAKLHRDLYLAVKNHPVLRHYPVWSTTETGAQTDNCGLQFLEIPKIANTLMPIGTKYADYANCHNYFSHPSFLAIKDNQTWRAADPSSNSPVDGLYGNFGNTWLKHFSGYDESQLLNLPKVTTETGINLSGSITEEVQALMYMSTYLAQFKRGWSHTAMYILRDRSDEGGNQSFGFYKADYSPRLAAHYLHNLTTILSDHGEHLETQDLEYSILNQQETVHDLLLQKSDGTMMLVVWGENFTGSRTNITIKFKKSLENIKIYNPTQGAEAIKNLSSTDEVSLVITNHPFVLQLE</sequence>
<dbReference type="SUPFAM" id="SSF51445">
    <property type="entry name" value="(Trans)glycosidases"/>
    <property type="match status" value="1"/>
</dbReference>
<dbReference type="AlphaFoldDB" id="A0A1Y0D199"/>
<dbReference type="EMBL" id="CP021376">
    <property type="protein sequence ID" value="ART80885.1"/>
    <property type="molecule type" value="Genomic_DNA"/>
</dbReference>
<evidence type="ECO:0000313" key="1">
    <source>
        <dbReference type="EMBL" id="ART80885.1"/>
    </source>
</evidence>
<evidence type="ECO:0008006" key="3">
    <source>
        <dbReference type="Google" id="ProtNLM"/>
    </source>
</evidence>
<dbReference type="Proteomes" id="UP000243793">
    <property type="component" value="Chromosome"/>
</dbReference>
<keyword evidence="2" id="KW-1185">Reference proteome</keyword>
<evidence type="ECO:0000313" key="2">
    <source>
        <dbReference type="Proteomes" id="UP000243793"/>
    </source>
</evidence>